<dbReference type="Proteomes" id="UP000035425">
    <property type="component" value="Unassembled WGS sequence"/>
</dbReference>
<feature type="non-terminal residue" evidence="1">
    <location>
        <position position="48"/>
    </location>
</feature>
<evidence type="ECO:0000313" key="1">
    <source>
        <dbReference type="EMBL" id="KLL11708.1"/>
    </source>
</evidence>
<keyword evidence="2" id="KW-1185">Reference proteome</keyword>
<gene>
    <name evidence="1" type="ORF">FrCorBMG51_09685</name>
</gene>
<protein>
    <submittedName>
        <fullName evidence="1">Uncharacterized protein</fullName>
    </submittedName>
</protein>
<proteinExistence type="predicted"/>
<evidence type="ECO:0000313" key="2">
    <source>
        <dbReference type="Proteomes" id="UP000035425"/>
    </source>
</evidence>
<reference evidence="1 2" key="1">
    <citation type="submission" date="2014-12" db="EMBL/GenBank/DDBJ databases">
        <title>Frankia sp. BMG5.1 draft genome.</title>
        <authorList>
            <person name="Gtari M."/>
            <person name="Ghodhbane-Gtari F."/>
            <person name="Nouioui I."/>
            <person name="Ktari A."/>
            <person name="Hezbri K."/>
            <person name="Mimouni W."/>
            <person name="Sbissi I."/>
            <person name="Ayari A."/>
            <person name="Yamanaka T."/>
            <person name="Normand P."/>
            <person name="Tisa L.S."/>
            <person name="Boudabous A."/>
        </authorList>
    </citation>
    <scope>NUCLEOTIDE SEQUENCE [LARGE SCALE GENOMIC DNA]</scope>
    <source>
        <strain evidence="1 2">BMG5.1</strain>
    </source>
</reference>
<accession>A0ABR5F4R6</accession>
<dbReference type="EMBL" id="JWIO01000013">
    <property type="protein sequence ID" value="KLL11708.1"/>
    <property type="molecule type" value="Genomic_DNA"/>
</dbReference>
<organism evidence="1 2">
    <name type="scientific">Protofrankia coriariae</name>
    <dbReference type="NCBI Taxonomy" id="1562887"/>
    <lineage>
        <taxon>Bacteria</taxon>
        <taxon>Bacillati</taxon>
        <taxon>Actinomycetota</taxon>
        <taxon>Actinomycetes</taxon>
        <taxon>Frankiales</taxon>
        <taxon>Frankiaceae</taxon>
        <taxon>Protofrankia</taxon>
    </lineage>
</organism>
<sequence>MSSSANQHVQDERVDVARGIRLLLGSPLLTAASSPDAFAVVRRRRKPI</sequence>
<comment type="caution">
    <text evidence="1">The sequence shown here is derived from an EMBL/GenBank/DDBJ whole genome shotgun (WGS) entry which is preliminary data.</text>
</comment>
<name>A0ABR5F4R6_9ACTN</name>